<evidence type="ECO:0000313" key="1">
    <source>
        <dbReference type="EMBL" id="CAG8556826.1"/>
    </source>
</evidence>
<accession>A0ACA9LYM0</accession>
<evidence type="ECO:0000313" key="2">
    <source>
        <dbReference type="Proteomes" id="UP000789702"/>
    </source>
</evidence>
<proteinExistence type="predicted"/>
<dbReference type="EMBL" id="CAJVPU010006110">
    <property type="protein sequence ID" value="CAG8556826.1"/>
    <property type="molecule type" value="Genomic_DNA"/>
</dbReference>
<gene>
    <name evidence="1" type="ORF">DHETER_LOCUS5471</name>
</gene>
<name>A0ACA9LYM0_9GLOM</name>
<sequence length="223" mass="26391">FMIGRELNPRIGSFDIKCFVELRPGLICWTIVNTAMAIKQYHELGYVTIGMFLILIFQGWYCIDAVYNEPAVLTTMDITTDGFGWMLSFGNFTWVGFLYALQARGANNEKNHFRNNPEDPKVKHLKYITTEAGSRLIISGWWGRARHINYLGDWLISWAWCLLCGFDDIIPYFYVVYFAVLLIHREFRDEEKCKNKYKKDWDRYCEIVKWRIIPGIIYLDFLM</sequence>
<organism evidence="1 2">
    <name type="scientific">Dentiscutata heterogama</name>
    <dbReference type="NCBI Taxonomy" id="1316150"/>
    <lineage>
        <taxon>Eukaryota</taxon>
        <taxon>Fungi</taxon>
        <taxon>Fungi incertae sedis</taxon>
        <taxon>Mucoromycota</taxon>
        <taxon>Glomeromycotina</taxon>
        <taxon>Glomeromycetes</taxon>
        <taxon>Diversisporales</taxon>
        <taxon>Gigasporaceae</taxon>
        <taxon>Dentiscutata</taxon>
    </lineage>
</organism>
<protein>
    <submittedName>
        <fullName evidence="1">9228_t:CDS:1</fullName>
    </submittedName>
</protein>
<reference evidence="1" key="1">
    <citation type="submission" date="2021-06" db="EMBL/GenBank/DDBJ databases">
        <authorList>
            <person name="Kallberg Y."/>
            <person name="Tangrot J."/>
            <person name="Rosling A."/>
        </authorList>
    </citation>
    <scope>NUCLEOTIDE SEQUENCE</scope>
    <source>
        <strain evidence="1">IL203A</strain>
    </source>
</reference>
<comment type="caution">
    <text evidence="1">The sequence shown here is derived from an EMBL/GenBank/DDBJ whole genome shotgun (WGS) entry which is preliminary data.</text>
</comment>
<feature type="non-terminal residue" evidence="1">
    <location>
        <position position="1"/>
    </location>
</feature>
<keyword evidence="2" id="KW-1185">Reference proteome</keyword>
<dbReference type="Proteomes" id="UP000789702">
    <property type="component" value="Unassembled WGS sequence"/>
</dbReference>